<dbReference type="InterPro" id="IPR000215">
    <property type="entry name" value="Serpin_fam"/>
</dbReference>
<dbReference type="Gene3D" id="3.30.497.10">
    <property type="entry name" value="Antithrombin, subunit I, domain 2"/>
    <property type="match status" value="1"/>
</dbReference>
<keyword evidence="4" id="KW-0732">Signal</keyword>
<dbReference type="PANTHER" id="PTHR11461:SF278">
    <property type="entry name" value="SERINE PROTEASE INHIBITOR 88EA"/>
    <property type="match status" value="1"/>
</dbReference>
<feature type="signal peptide" evidence="4">
    <location>
        <begin position="1"/>
        <end position="22"/>
    </location>
</feature>
<dbReference type="InterPro" id="IPR036186">
    <property type="entry name" value="Serpin_sf"/>
</dbReference>
<sequence length="441" mass="49491">MDNSGLFTLYILILCTITRINSQCITENDNPTSMNPDAKNLLTAAKFKFTLDAFRKSSAIEPKDNLFFSPHSLHEALTLVYFGARGTTSESLRRALQIPQHLSKIDVQRIYSLNRAFKNIQEFLGNGSSDYEFRTANRLYISSAKKVQQCIVDIFNQEIEKVDFGMDPNAVRVRINDWVSNTTKGQIKDLIPSDGIDETSDLVLVNAVYFKGLWQSKFDSANSNRDIFYGSKNSFVTFMRQKTTFNHMVSEELGAHVLQLPYKGKDISMFIILPPFAMARSLYEDGTAGDDGIRQVIERMTTTERGIQELEDILNDGMPSKEVEVSLPRFTVEKELPVARLLVEMGAGELVSQNAADLSGFVEQPDRVHLGDAVHRAKIELNEEGTTAAAATAIFSFRSSRPAEPAVFKANHPFIYLLYDKESKSIIFSGIYRTPTTPSET</sequence>
<evidence type="ECO:0000256" key="4">
    <source>
        <dbReference type="SAM" id="SignalP"/>
    </source>
</evidence>
<evidence type="ECO:0000313" key="6">
    <source>
        <dbReference type="Proteomes" id="UP000694866"/>
    </source>
</evidence>
<feature type="domain" description="Serpin" evidence="5">
    <location>
        <begin position="51"/>
        <end position="435"/>
    </location>
</feature>
<dbReference type="GO" id="GO:0005615">
    <property type="term" value="C:extracellular space"/>
    <property type="evidence" value="ECO:0007669"/>
    <property type="project" value="InterPro"/>
</dbReference>
<dbReference type="RefSeq" id="XP_011301084.1">
    <property type="nucleotide sequence ID" value="XM_011302782.1"/>
</dbReference>
<dbReference type="PROSITE" id="PS00284">
    <property type="entry name" value="SERPIN"/>
    <property type="match status" value="1"/>
</dbReference>
<comment type="similarity">
    <text evidence="3">Belongs to the serpin family.</text>
</comment>
<organism evidence="6 7">
    <name type="scientific">Fopius arisanus</name>
    <dbReference type="NCBI Taxonomy" id="64838"/>
    <lineage>
        <taxon>Eukaryota</taxon>
        <taxon>Metazoa</taxon>
        <taxon>Ecdysozoa</taxon>
        <taxon>Arthropoda</taxon>
        <taxon>Hexapoda</taxon>
        <taxon>Insecta</taxon>
        <taxon>Pterygota</taxon>
        <taxon>Neoptera</taxon>
        <taxon>Endopterygota</taxon>
        <taxon>Hymenoptera</taxon>
        <taxon>Apocrita</taxon>
        <taxon>Ichneumonoidea</taxon>
        <taxon>Braconidae</taxon>
        <taxon>Opiinae</taxon>
        <taxon>Fopius</taxon>
    </lineage>
</organism>
<gene>
    <name evidence="7" type="primary">LOC105265341</name>
</gene>
<evidence type="ECO:0000256" key="3">
    <source>
        <dbReference type="RuleBase" id="RU000411"/>
    </source>
</evidence>
<dbReference type="InterPro" id="IPR042185">
    <property type="entry name" value="Serpin_sf_2"/>
</dbReference>
<dbReference type="KEGG" id="fas:105265341"/>
<dbReference type="CDD" id="cd19594">
    <property type="entry name" value="serpin_crustaceans_chelicerates_insects"/>
    <property type="match status" value="1"/>
</dbReference>
<evidence type="ECO:0000313" key="7">
    <source>
        <dbReference type="RefSeq" id="XP_011301084.1"/>
    </source>
</evidence>
<proteinExistence type="inferred from homology"/>
<accession>A0A9R1T114</accession>
<dbReference type="AlphaFoldDB" id="A0A9R1T114"/>
<feature type="chain" id="PRO_5040329530" evidence="4">
    <location>
        <begin position="23"/>
        <end position="441"/>
    </location>
</feature>
<protein>
    <submittedName>
        <fullName evidence="7">Serpin B3 isoform X1</fullName>
    </submittedName>
</protein>
<reference evidence="7" key="1">
    <citation type="submission" date="2025-08" db="UniProtKB">
        <authorList>
            <consortium name="RefSeq"/>
        </authorList>
    </citation>
    <scope>IDENTIFICATION</scope>
    <source>
        <strain evidence="7">USDA-PBARC FA_bdor</strain>
        <tissue evidence="7">Whole organism</tissue>
    </source>
</reference>
<keyword evidence="6" id="KW-1185">Reference proteome</keyword>
<dbReference type="InterPro" id="IPR023796">
    <property type="entry name" value="Serpin_dom"/>
</dbReference>
<dbReference type="Proteomes" id="UP000694866">
    <property type="component" value="Unplaced"/>
</dbReference>
<dbReference type="Gene3D" id="2.30.39.10">
    <property type="entry name" value="Alpha-1-antitrypsin, domain 1"/>
    <property type="match status" value="1"/>
</dbReference>
<dbReference type="SUPFAM" id="SSF56574">
    <property type="entry name" value="Serpins"/>
    <property type="match status" value="1"/>
</dbReference>
<dbReference type="GO" id="GO:0004867">
    <property type="term" value="F:serine-type endopeptidase inhibitor activity"/>
    <property type="evidence" value="ECO:0007669"/>
    <property type="project" value="UniProtKB-KW"/>
</dbReference>
<dbReference type="PANTHER" id="PTHR11461">
    <property type="entry name" value="SERINE PROTEASE INHIBITOR, SERPIN"/>
    <property type="match status" value="1"/>
</dbReference>
<keyword evidence="1" id="KW-0646">Protease inhibitor</keyword>
<evidence type="ECO:0000259" key="5">
    <source>
        <dbReference type="SMART" id="SM00093"/>
    </source>
</evidence>
<dbReference type="InterPro" id="IPR023795">
    <property type="entry name" value="Serpin_CS"/>
</dbReference>
<dbReference type="SMART" id="SM00093">
    <property type="entry name" value="SERPIN"/>
    <property type="match status" value="1"/>
</dbReference>
<dbReference type="GeneID" id="105265341"/>
<name>A0A9R1T114_9HYME</name>
<dbReference type="InterPro" id="IPR042178">
    <property type="entry name" value="Serpin_sf_1"/>
</dbReference>
<evidence type="ECO:0000256" key="2">
    <source>
        <dbReference type="ARBA" id="ARBA00022900"/>
    </source>
</evidence>
<dbReference type="Pfam" id="PF00079">
    <property type="entry name" value="Serpin"/>
    <property type="match status" value="1"/>
</dbReference>
<keyword evidence="2" id="KW-0722">Serine protease inhibitor</keyword>
<dbReference type="OrthoDB" id="671595at2759"/>
<evidence type="ECO:0000256" key="1">
    <source>
        <dbReference type="ARBA" id="ARBA00022690"/>
    </source>
</evidence>